<dbReference type="InterPro" id="IPR007721">
    <property type="entry name" value="RbsD_FucU"/>
</dbReference>
<evidence type="ECO:0000313" key="5">
    <source>
        <dbReference type="Proteomes" id="UP001521150"/>
    </source>
</evidence>
<dbReference type="Gene3D" id="3.40.1650.10">
    <property type="entry name" value="RbsD-like domain"/>
    <property type="match status" value="1"/>
</dbReference>
<dbReference type="Pfam" id="PF05025">
    <property type="entry name" value="RbsD_FucU"/>
    <property type="match status" value="1"/>
</dbReference>
<comment type="catalytic activity">
    <reaction evidence="1">
        <text>beta-D-ribopyranose = beta-D-ribofuranose</text>
        <dbReference type="Rhea" id="RHEA:25432"/>
        <dbReference type="ChEBI" id="CHEBI:27476"/>
        <dbReference type="ChEBI" id="CHEBI:47002"/>
        <dbReference type="EC" id="5.4.99.62"/>
    </reaction>
</comment>
<reference evidence="4 5" key="1">
    <citation type="submission" date="2021-12" db="EMBL/GenBank/DDBJ databases">
        <title>Genome sequence of Kibdelosporangium philippinense ATCC 49844.</title>
        <authorList>
            <person name="Fedorov E.A."/>
            <person name="Omeragic M."/>
            <person name="Shalygina K.F."/>
            <person name="Maclea K.S."/>
        </authorList>
    </citation>
    <scope>NUCLEOTIDE SEQUENCE [LARGE SCALE GENOMIC DNA]</scope>
    <source>
        <strain evidence="4 5">ATCC 49844</strain>
    </source>
</reference>
<evidence type="ECO:0008006" key="6">
    <source>
        <dbReference type="Google" id="ProtNLM"/>
    </source>
</evidence>
<dbReference type="Proteomes" id="UP001521150">
    <property type="component" value="Unassembled WGS sequence"/>
</dbReference>
<organism evidence="4 5">
    <name type="scientific">Kibdelosporangium philippinense</name>
    <dbReference type="NCBI Taxonomy" id="211113"/>
    <lineage>
        <taxon>Bacteria</taxon>
        <taxon>Bacillati</taxon>
        <taxon>Actinomycetota</taxon>
        <taxon>Actinomycetes</taxon>
        <taxon>Pseudonocardiales</taxon>
        <taxon>Pseudonocardiaceae</taxon>
        <taxon>Kibdelosporangium</taxon>
    </lineage>
</organism>
<sequence length="142" mass="15815">MLKGIDPVFGPELLAPLARMGHADQLAIVDLNYPAYSARQPVVRIHGHSAPEFMTKLGTLLPVDDFVEHPITYMRDPDHADAPNEVQREFIDEAQRAEGRPLGAVALDRLAFYKRCTEVSVVVVTDEFRPYGCFLVAKGVVR</sequence>
<dbReference type="SUPFAM" id="SSF102546">
    <property type="entry name" value="RbsD-like"/>
    <property type="match status" value="1"/>
</dbReference>
<evidence type="ECO:0000256" key="2">
    <source>
        <dbReference type="ARBA" id="ARBA00023235"/>
    </source>
</evidence>
<comment type="catalytic activity">
    <reaction evidence="3">
        <text>alpha-L-fucose = beta-L-fucose</text>
        <dbReference type="Rhea" id="RHEA:25580"/>
        <dbReference type="ChEBI" id="CHEBI:42548"/>
        <dbReference type="ChEBI" id="CHEBI:42589"/>
        <dbReference type="EC" id="5.1.3.29"/>
    </reaction>
</comment>
<comment type="caution">
    <text evidence="4">The sequence shown here is derived from an EMBL/GenBank/DDBJ whole genome shotgun (WGS) entry which is preliminary data.</text>
</comment>
<name>A0ABS8ZAR2_9PSEU</name>
<evidence type="ECO:0000313" key="4">
    <source>
        <dbReference type="EMBL" id="MCE7003618.1"/>
    </source>
</evidence>
<dbReference type="InterPro" id="IPR023750">
    <property type="entry name" value="RbsD-like_sf"/>
</dbReference>
<keyword evidence="5" id="KW-1185">Reference proteome</keyword>
<keyword evidence="2" id="KW-0413">Isomerase</keyword>
<gene>
    <name evidence="4" type="ORF">LWC34_12385</name>
</gene>
<evidence type="ECO:0000256" key="1">
    <source>
        <dbReference type="ARBA" id="ARBA00000223"/>
    </source>
</evidence>
<proteinExistence type="predicted"/>
<dbReference type="PANTHER" id="PTHR31690:SF4">
    <property type="entry name" value="FUCOSE MUTAROTASE"/>
    <property type="match status" value="1"/>
</dbReference>
<dbReference type="PANTHER" id="PTHR31690">
    <property type="entry name" value="FUCOSE MUTAROTASE"/>
    <property type="match status" value="1"/>
</dbReference>
<dbReference type="EMBL" id="JAJVCN010000001">
    <property type="protein sequence ID" value="MCE7003618.1"/>
    <property type="molecule type" value="Genomic_DNA"/>
</dbReference>
<dbReference type="RefSeq" id="WP_233725193.1">
    <property type="nucleotide sequence ID" value="NZ_JAJVCN010000001.1"/>
</dbReference>
<accession>A0ABS8ZAR2</accession>
<protein>
    <recommendedName>
        <fullName evidence="6">D-ribose pyranase</fullName>
    </recommendedName>
</protein>
<evidence type="ECO:0000256" key="3">
    <source>
        <dbReference type="ARBA" id="ARBA00036324"/>
    </source>
</evidence>
<dbReference type="InterPro" id="IPR050443">
    <property type="entry name" value="RbsD/FucU_mutarotase"/>
</dbReference>